<dbReference type="Pfam" id="PF11937">
    <property type="entry name" value="DUF3455"/>
    <property type="match status" value="2"/>
</dbReference>
<evidence type="ECO:0000256" key="1">
    <source>
        <dbReference type="SAM" id="SignalP"/>
    </source>
</evidence>
<name>A0AAD0LBN4_PSEPU</name>
<accession>A0AAD0LBN4</accession>
<reference evidence="2 3" key="1">
    <citation type="submission" date="2018-06" db="EMBL/GenBank/DDBJ databases">
        <title>The genome of Pseudomonas putida NX-1, a lignin degrader.</title>
        <authorList>
            <person name="Xu Z."/>
        </authorList>
    </citation>
    <scope>NUCLEOTIDE SEQUENCE [LARGE SCALE GENOMIC DNA]</scope>
    <source>
        <strain evidence="2 3">NX-1</strain>
    </source>
</reference>
<organism evidence="2 3">
    <name type="scientific">Pseudomonas putida</name>
    <name type="common">Arthrobacter siderocapsulatus</name>
    <dbReference type="NCBI Taxonomy" id="303"/>
    <lineage>
        <taxon>Bacteria</taxon>
        <taxon>Pseudomonadati</taxon>
        <taxon>Pseudomonadota</taxon>
        <taxon>Gammaproteobacteria</taxon>
        <taxon>Pseudomonadales</taxon>
        <taxon>Pseudomonadaceae</taxon>
        <taxon>Pseudomonas</taxon>
    </lineage>
</organism>
<dbReference type="AlphaFoldDB" id="A0AAD0LBN4"/>
<gene>
    <name evidence="2" type="ORF">C1S65_17020</name>
</gene>
<dbReference type="Proteomes" id="UP000251617">
    <property type="component" value="Chromosome"/>
</dbReference>
<evidence type="ECO:0000313" key="2">
    <source>
        <dbReference type="EMBL" id="AXA25734.1"/>
    </source>
</evidence>
<dbReference type="EMBL" id="CP030750">
    <property type="protein sequence ID" value="AXA25734.1"/>
    <property type="molecule type" value="Genomic_DNA"/>
</dbReference>
<evidence type="ECO:0008006" key="4">
    <source>
        <dbReference type="Google" id="ProtNLM"/>
    </source>
</evidence>
<protein>
    <recommendedName>
        <fullName evidence="4">DUF3455 domain-containing protein</fullName>
    </recommendedName>
</protein>
<dbReference type="RefSeq" id="WP_112898691.1">
    <property type="nucleotide sequence ID" value="NZ_CP030750.1"/>
</dbReference>
<dbReference type="PANTHER" id="PTHR35567">
    <property type="entry name" value="MALATE DEHYDROGENASE (AFU_ORTHOLOGUE AFUA_2G13800)"/>
    <property type="match status" value="1"/>
</dbReference>
<proteinExistence type="predicted"/>
<dbReference type="PANTHER" id="PTHR35567:SF1">
    <property type="entry name" value="CONSERVED FUNGAL PROTEIN (AFU_ORTHOLOGUE AFUA_1G14230)"/>
    <property type="match status" value="1"/>
</dbReference>
<evidence type="ECO:0000313" key="3">
    <source>
        <dbReference type="Proteomes" id="UP000251617"/>
    </source>
</evidence>
<dbReference type="InterPro" id="IPR021851">
    <property type="entry name" value="DUF3455"/>
</dbReference>
<keyword evidence="1" id="KW-0732">Signal</keyword>
<feature type="signal peptide" evidence="1">
    <location>
        <begin position="1"/>
        <end position="29"/>
    </location>
</feature>
<feature type="chain" id="PRO_5042225869" description="DUF3455 domain-containing protein" evidence="1">
    <location>
        <begin position="30"/>
        <end position="171"/>
    </location>
</feature>
<sequence length="171" mass="17939">MHPTSCTTPQRRRAFLGVCALAVPLLAGAAPASFTVAPGKAEILAVQAVGVQVYDCRADETGQLKWAFREPLATLTLGGKTVGHHFVGPSWEMDDGSRVTGKVVAQAPGAGEQDIALLQLEVASHQGQGVLSGVDEVQRLDTQGGKFAGSCAREGALHVEPYSARYVFLGR</sequence>